<name>A0AAN9MZX0_CANGL</name>
<keyword evidence="3" id="KW-1185">Reference proteome</keyword>
<evidence type="ECO:0000313" key="2">
    <source>
        <dbReference type="EMBL" id="KAK7361468.1"/>
    </source>
</evidence>
<feature type="region of interest" description="Disordered" evidence="1">
    <location>
        <begin position="58"/>
        <end position="87"/>
    </location>
</feature>
<feature type="compositionally biased region" description="Polar residues" evidence="1">
    <location>
        <begin position="58"/>
        <end position="77"/>
    </location>
</feature>
<dbReference type="EMBL" id="JAYMYQ010000001">
    <property type="protein sequence ID" value="KAK7361468.1"/>
    <property type="molecule type" value="Genomic_DNA"/>
</dbReference>
<dbReference type="Proteomes" id="UP001367508">
    <property type="component" value="Unassembled WGS sequence"/>
</dbReference>
<accession>A0AAN9MZX0</accession>
<evidence type="ECO:0000313" key="3">
    <source>
        <dbReference type="Proteomes" id="UP001367508"/>
    </source>
</evidence>
<gene>
    <name evidence="2" type="ORF">VNO77_03535</name>
</gene>
<sequence>MASGPRLLELKLLQSGYSSTRHAPFDSCWTTRPSTTNCPCSSTDPSFGAITSLGPESVPSSCLTPGSSPRSTISPCPTASPDASPGP</sequence>
<dbReference type="AlphaFoldDB" id="A0AAN9MZX0"/>
<comment type="caution">
    <text evidence="2">The sequence shown here is derived from an EMBL/GenBank/DDBJ whole genome shotgun (WGS) entry which is preliminary data.</text>
</comment>
<evidence type="ECO:0000256" key="1">
    <source>
        <dbReference type="SAM" id="MobiDB-lite"/>
    </source>
</evidence>
<reference evidence="2 3" key="1">
    <citation type="submission" date="2024-01" db="EMBL/GenBank/DDBJ databases">
        <title>The genomes of 5 underutilized Papilionoideae crops provide insights into root nodulation and disease resistanc.</title>
        <authorList>
            <person name="Jiang F."/>
        </authorList>
    </citation>
    <scope>NUCLEOTIDE SEQUENCE [LARGE SCALE GENOMIC DNA]</scope>
    <source>
        <strain evidence="2">LVBAO_FW01</strain>
        <tissue evidence="2">Leaves</tissue>
    </source>
</reference>
<protein>
    <submittedName>
        <fullName evidence="2">Uncharacterized protein</fullName>
    </submittedName>
</protein>
<proteinExistence type="predicted"/>
<organism evidence="2 3">
    <name type="scientific">Canavalia gladiata</name>
    <name type="common">Sword bean</name>
    <name type="synonym">Dolichos gladiatus</name>
    <dbReference type="NCBI Taxonomy" id="3824"/>
    <lineage>
        <taxon>Eukaryota</taxon>
        <taxon>Viridiplantae</taxon>
        <taxon>Streptophyta</taxon>
        <taxon>Embryophyta</taxon>
        <taxon>Tracheophyta</taxon>
        <taxon>Spermatophyta</taxon>
        <taxon>Magnoliopsida</taxon>
        <taxon>eudicotyledons</taxon>
        <taxon>Gunneridae</taxon>
        <taxon>Pentapetalae</taxon>
        <taxon>rosids</taxon>
        <taxon>fabids</taxon>
        <taxon>Fabales</taxon>
        <taxon>Fabaceae</taxon>
        <taxon>Papilionoideae</taxon>
        <taxon>50 kb inversion clade</taxon>
        <taxon>NPAAA clade</taxon>
        <taxon>indigoferoid/millettioid clade</taxon>
        <taxon>Phaseoleae</taxon>
        <taxon>Canavalia</taxon>
    </lineage>
</organism>